<dbReference type="PANTHER" id="PTHR42760:SF133">
    <property type="entry name" value="3-OXOACYL-[ACYL-CARRIER-PROTEIN] REDUCTASE"/>
    <property type="match status" value="1"/>
</dbReference>
<dbReference type="PRINTS" id="PR00080">
    <property type="entry name" value="SDRFAMILY"/>
</dbReference>
<dbReference type="PATRIC" id="fig|817.53.peg.108"/>
<evidence type="ECO:0000256" key="2">
    <source>
        <dbReference type="ARBA" id="ARBA00023002"/>
    </source>
</evidence>
<protein>
    <submittedName>
        <fullName evidence="3 4">Oxidoreductase</fullName>
    </submittedName>
</protein>
<gene>
    <name evidence="3" type="ORF">EE52_0200545</name>
    <name evidence="4" type="ORF">O1422_08450</name>
</gene>
<dbReference type="CDD" id="cd05233">
    <property type="entry name" value="SDR_c"/>
    <property type="match status" value="1"/>
</dbReference>
<comment type="caution">
    <text evidence="3">The sequence shown here is derived from an EMBL/GenBank/DDBJ whole genome shotgun (WGS) entry which is preliminary data.</text>
</comment>
<sequence length="232" mass="26060">MGRIIIITGTRKGIGYYLANKYLQEGDIVYGCSRRECDIVHENYSHSRLDVSNEMEVKSFVRNIYKMHKCIDILINNAGIASMNHFLLTPYDTAKKVFNTNFMGTFLMCREVAKYMMKNKSGRIVNYSTVAVPLNLDGELVYSSSKAGVEQLTRVLAREIGQNGITVNAVGPTPIDTDLIKNVPENKIRDLISHQSIKRLGEYSDVKNVIDFFISPSSDFVTGQIIYLGGIN</sequence>
<comment type="similarity">
    <text evidence="1">Belongs to the short-chain dehydrogenases/reductases (SDR) family.</text>
</comment>
<evidence type="ECO:0000256" key="1">
    <source>
        <dbReference type="ARBA" id="ARBA00006484"/>
    </source>
</evidence>
<organism evidence="3">
    <name type="scientific">Bacteroides fragilis</name>
    <dbReference type="NCBI Taxonomy" id="817"/>
    <lineage>
        <taxon>Bacteria</taxon>
        <taxon>Pseudomonadati</taxon>
        <taxon>Bacteroidota</taxon>
        <taxon>Bacteroidia</taxon>
        <taxon>Bacteroidales</taxon>
        <taxon>Bacteroidaceae</taxon>
        <taxon>Bacteroides</taxon>
    </lineage>
</organism>
<dbReference type="AlphaFoldDB" id="A0A0I9SDW3"/>
<dbReference type="Proteomes" id="UP001075704">
    <property type="component" value="Unassembled WGS sequence"/>
</dbReference>
<evidence type="ECO:0000313" key="3">
    <source>
        <dbReference type="EMBL" id="KFX76570.1"/>
    </source>
</evidence>
<dbReference type="Pfam" id="PF13561">
    <property type="entry name" value="adh_short_C2"/>
    <property type="match status" value="1"/>
</dbReference>
<accession>A0A0I9SDW3</accession>
<dbReference type="InterPro" id="IPR002347">
    <property type="entry name" value="SDR_fam"/>
</dbReference>
<name>A0A0I9SDW3_BACFG</name>
<dbReference type="Gene3D" id="3.40.50.720">
    <property type="entry name" value="NAD(P)-binding Rossmann-like Domain"/>
    <property type="match status" value="1"/>
</dbReference>
<dbReference type="EMBL" id="JMZZ02000029">
    <property type="protein sequence ID" value="KFX76570.1"/>
    <property type="molecule type" value="Genomic_DNA"/>
</dbReference>
<dbReference type="PRINTS" id="PR00081">
    <property type="entry name" value="GDHRDH"/>
</dbReference>
<reference evidence="4" key="3">
    <citation type="submission" date="2022-12" db="EMBL/GenBank/DDBJ databases">
        <title>Development of a Multilocus Sequence Typing Scheme for Bacteroides fragilis Based on Whole Genome Sequencing Data and Clinical Application.</title>
        <authorList>
            <person name="Nielsen F.D."/>
            <person name="Justesen U.S."/>
        </authorList>
    </citation>
    <scope>NUCLEOTIDE SEQUENCE</scope>
    <source>
        <strain evidence="4">BF_BC_ODE_DK_2015_2</strain>
    </source>
</reference>
<dbReference type="InterPro" id="IPR036291">
    <property type="entry name" value="NAD(P)-bd_dom_sf"/>
</dbReference>
<reference evidence="3" key="1">
    <citation type="book" date="2014" name="THE 24TH EUROPEAN CONGRESS OF CLINICAL MICROBIOLOGY AND INFECTIOUS DISEASES" publisher="ECCMID 2014" city="Barcelona, Spain">
        <title>Identification of resistance genes in three multidrug-resistant Bacteroides fragilis isolates by whole genome sequencing.</title>
        <editorList>
            <person name="Unknown"/>
            <person name="A."/>
        </editorList>
        <authorList>
            <person name="Sydenham T.V."/>
            <person name="Hasman H."/>
            <person name="Wang M."/>
            <person name="Soki J."/>
            <person name="Nagy E."/>
            <person name="Justesen U.S."/>
        </authorList>
    </citation>
    <scope>NUCLEOTIDE SEQUENCE</scope>
    <source>
        <strain evidence="3">DCMOUH0018B</strain>
    </source>
</reference>
<dbReference type="EMBL" id="JAPUAC010000005">
    <property type="protein sequence ID" value="MCZ2654194.1"/>
    <property type="molecule type" value="Genomic_DNA"/>
</dbReference>
<reference evidence="3" key="2">
    <citation type="submission" date="2014-07" db="EMBL/GenBank/DDBJ databases">
        <title>Genetics and epidemiology of antimicrobial resistance in B. fragilis group.</title>
        <authorList>
            <person name="Sydenham T.V."/>
            <person name="Hasman H."/>
            <person name="Kemp M."/>
            <person name="Justesen U.S."/>
        </authorList>
    </citation>
    <scope>NUCLEOTIDE SEQUENCE [LARGE SCALE GENOMIC DNA]</scope>
    <source>
        <strain evidence="3">DCMOUH0018B</strain>
    </source>
</reference>
<dbReference type="GO" id="GO:0006633">
    <property type="term" value="P:fatty acid biosynthetic process"/>
    <property type="evidence" value="ECO:0007669"/>
    <property type="project" value="TreeGrafter"/>
</dbReference>
<dbReference type="PANTHER" id="PTHR42760">
    <property type="entry name" value="SHORT-CHAIN DEHYDROGENASES/REDUCTASES FAMILY MEMBER"/>
    <property type="match status" value="1"/>
</dbReference>
<evidence type="ECO:0000313" key="4">
    <source>
        <dbReference type="EMBL" id="MCZ2654194.1"/>
    </source>
</evidence>
<keyword evidence="2" id="KW-0560">Oxidoreductase</keyword>
<dbReference type="SUPFAM" id="SSF51735">
    <property type="entry name" value="NAD(P)-binding Rossmann-fold domains"/>
    <property type="match status" value="1"/>
</dbReference>
<proteinExistence type="inferred from homology"/>
<dbReference type="GO" id="GO:0016616">
    <property type="term" value="F:oxidoreductase activity, acting on the CH-OH group of donors, NAD or NADP as acceptor"/>
    <property type="evidence" value="ECO:0007669"/>
    <property type="project" value="TreeGrafter"/>
</dbReference>
<dbReference type="RefSeq" id="WP_044299331.1">
    <property type="nucleotide sequence ID" value="NZ_CAEUHN010000019.1"/>
</dbReference>
<dbReference type="GO" id="GO:0048038">
    <property type="term" value="F:quinone binding"/>
    <property type="evidence" value="ECO:0007669"/>
    <property type="project" value="TreeGrafter"/>
</dbReference>